<reference evidence="2 3" key="1">
    <citation type="submission" date="2017-06" db="EMBL/GenBank/DDBJ databases">
        <title>Draft genome sequence of a variant of Elsinoe murrayae.</title>
        <authorList>
            <person name="Cheng Q."/>
        </authorList>
    </citation>
    <scope>NUCLEOTIDE SEQUENCE [LARGE SCALE GENOMIC DNA]</scope>
    <source>
        <strain evidence="2 3">CQ-2017a</strain>
    </source>
</reference>
<dbReference type="OrthoDB" id="10293893at2759"/>
<keyword evidence="3" id="KW-1185">Reference proteome</keyword>
<accession>A0A2K1QR52</accession>
<protein>
    <submittedName>
        <fullName evidence="2">Uncharacterized protein</fullName>
    </submittedName>
</protein>
<organism evidence="2 3">
    <name type="scientific">Sphaceloma murrayae</name>
    <dbReference type="NCBI Taxonomy" id="2082308"/>
    <lineage>
        <taxon>Eukaryota</taxon>
        <taxon>Fungi</taxon>
        <taxon>Dikarya</taxon>
        <taxon>Ascomycota</taxon>
        <taxon>Pezizomycotina</taxon>
        <taxon>Dothideomycetes</taxon>
        <taxon>Dothideomycetidae</taxon>
        <taxon>Myriangiales</taxon>
        <taxon>Elsinoaceae</taxon>
        <taxon>Sphaceloma</taxon>
    </lineage>
</organism>
<feature type="compositionally biased region" description="Polar residues" evidence="1">
    <location>
        <begin position="222"/>
        <end position="243"/>
    </location>
</feature>
<sequence>MSSNGLTEDLAATAPIANMPPATPSCRQRLLLPDILKTIPETPASLKSHHLASWKGQRKDYLVALTGKGGPIVPVMFRWNQRHRPNGLRYNRLQSTIRSIPGKDFKTVLTESFRLGAPNDYADIRDIALKLHLDDQNRGTMLAIDSPWMQAFLGWQRDAFSRRSNDVEWLDTDEAKRLIDEYTGKAKTTGMKRKPKDDGDDDNEDNDNDNYNSGSAHGIPCSSASFVDSDPASSDEMSVAMSASTRKKTDSVLTVAPTTVSGSRYVILPLFVTAEDYRRDCAENYTPGKRRYLPPFAATNEEEIGLNMSLITRLVSQDENLGLYDVRDLRQYAGLAESYAEKPFTKNFYDRREKEIQLLRLFSKVLRSYVEGDRGEHSATANAAIFPWDEYPPDCREHIKSHSDIGTWDRTSEIIVGDRIKVLLHKSSGAEVQIDDKFLRSLTNASLVKTISPAELQTLEKLSTHTAARGIYSGPNVDARAIVERYNIPTDKLAGCAAVANALLAQYAMVEAREPLEYRHVFWLVELSAAINRGYEKTAHLHKTAEQTVNAQAVSALSWALGWIERAISGSEDGAAF</sequence>
<evidence type="ECO:0000256" key="1">
    <source>
        <dbReference type="SAM" id="MobiDB-lite"/>
    </source>
</evidence>
<proteinExistence type="predicted"/>
<dbReference type="Proteomes" id="UP000243797">
    <property type="component" value="Unassembled WGS sequence"/>
</dbReference>
<feature type="region of interest" description="Disordered" evidence="1">
    <location>
        <begin position="187"/>
        <end position="243"/>
    </location>
</feature>
<evidence type="ECO:0000313" key="3">
    <source>
        <dbReference type="Proteomes" id="UP000243797"/>
    </source>
</evidence>
<dbReference type="AlphaFoldDB" id="A0A2K1QR52"/>
<gene>
    <name evidence="2" type="ORF">CAC42_8054</name>
</gene>
<evidence type="ECO:0000313" key="2">
    <source>
        <dbReference type="EMBL" id="PNS17511.1"/>
    </source>
</evidence>
<comment type="caution">
    <text evidence="2">The sequence shown here is derived from an EMBL/GenBank/DDBJ whole genome shotgun (WGS) entry which is preliminary data.</text>
</comment>
<dbReference type="InParanoid" id="A0A2K1QR52"/>
<feature type="compositionally biased region" description="Acidic residues" evidence="1">
    <location>
        <begin position="198"/>
        <end position="208"/>
    </location>
</feature>
<name>A0A2K1QR52_9PEZI</name>
<dbReference type="EMBL" id="NKHZ01000050">
    <property type="protein sequence ID" value="PNS17511.1"/>
    <property type="molecule type" value="Genomic_DNA"/>
</dbReference>